<evidence type="ECO:0000256" key="1">
    <source>
        <dbReference type="SAM" id="Phobius"/>
    </source>
</evidence>
<reference evidence="2 3" key="1">
    <citation type="submission" date="2024-05" db="EMBL/GenBank/DDBJ databases">
        <authorList>
            <person name="Wallberg A."/>
        </authorList>
    </citation>
    <scope>NUCLEOTIDE SEQUENCE [LARGE SCALE GENOMIC DNA]</scope>
</reference>
<organism evidence="2 3">
    <name type="scientific">Meganyctiphanes norvegica</name>
    <name type="common">Northern krill</name>
    <name type="synonym">Thysanopoda norvegica</name>
    <dbReference type="NCBI Taxonomy" id="48144"/>
    <lineage>
        <taxon>Eukaryota</taxon>
        <taxon>Metazoa</taxon>
        <taxon>Ecdysozoa</taxon>
        <taxon>Arthropoda</taxon>
        <taxon>Crustacea</taxon>
        <taxon>Multicrustacea</taxon>
        <taxon>Malacostraca</taxon>
        <taxon>Eumalacostraca</taxon>
        <taxon>Eucarida</taxon>
        <taxon>Euphausiacea</taxon>
        <taxon>Euphausiidae</taxon>
        <taxon>Meganyctiphanes</taxon>
    </lineage>
</organism>
<dbReference type="AlphaFoldDB" id="A0AAV2QCB2"/>
<dbReference type="EMBL" id="CAXKWB010004653">
    <property type="protein sequence ID" value="CAL4074647.1"/>
    <property type="molecule type" value="Genomic_DNA"/>
</dbReference>
<keyword evidence="3" id="KW-1185">Reference proteome</keyword>
<evidence type="ECO:0008006" key="4">
    <source>
        <dbReference type="Google" id="ProtNLM"/>
    </source>
</evidence>
<comment type="caution">
    <text evidence="2">The sequence shown here is derived from an EMBL/GenBank/DDBJ whole genome shotgun (WGS) entry which is preliminary data.</text>
</comment>
<gene>
    <name evidence="2" type="ORF">MNOR_LOCUS9559</name>
</gene>
<proteinExistence type="predicted"/>
<keyword evidence="1" id="KW-1133">Transmembrane helix</keyword>
<sequence>SHNWLYLEMAYFNLVVVIVVVVVASSVTGQPIIFNENLRVSPVVFMAAPGASISSPPLGVSAATAARVKRSSYYGPSPIWVNTYAMTDYHGNFKWGVKHNVGHVHH</sequence>
<dbReference type="Proteomes" id="UP001497623">
    <property type="component" value="Unassembled WGS sequence"/>
</dbReference>
<feature type="transmembrane region" description="Helical" evidence="1">
    <location>
        <begin position="12"/>
        <end position="34"/>
    </location>
</feature>
<feature type="non-terminal residue" evidence="2">
    <location>
        <position position="1"/>
    </location>
</feature>
<protein>
    <recommendedName>
        <fullName evidence="4">Secreted protein</fullName>
    </recommendedName>
</protein>
<evidence type="ECO:0000313" key="2">
    <source>
        <dbReference type="EMBL" id="CAL4074647.1"/>
    </source>
</evidence>
<accession>A0AAV2QCB2</accession>
<name>A0AAV2QCB2_MEGNR</name>
<evidence type="ECO:0000313" key="3">
    <source>
        <dbReference type="Proteomes" id="UP001497623"/>
    </source>
</evidence>
<keyword evidence="1" id="KW-0472">Membrane</keyword>
<keyword evidence="1" id="KW-0812">Transmembrane</keyword>